<protein>
    <submittedName>
        <fullName evidence="1">Uncharacterized protein</fullName>
    </submittedName>
</protein>
<reference evidence="1 2" key="2">
    <citation type="journal article" date="2022" name="Mol. Biol. Evol.">
        <title>Comparative Genomics Reveals Insights into the Divergent Evolution of Astigmatic Mites and Household Pest Adaptations.</title>
        <authorList>
            <person name="Xiong Q."/>
            <person name="Wan A.T."/>
            <person name="Liu X."/>
            <person name="Fung C.S."/>
            <person name="Xiao X."/>
            <person name="Malainual N."/>
            <person name="Hou J."/>
            <person name="Wang L."/>
            <person name="Wang M."/>
            <person name="Yang K.Y."/>
            <person name="Cui Y."/>
            <person name="Leung E.L."/>
            <person name="Nong W."/>
            <person name="Shin S.K."/>
            <person name="Au S.W."/>
            <person name="Jeong K.Y."/>
            <person name="Chew F.T."/>
            <person name="Hui J.H."/>
            <person name="Leung T.F."/>
            <person name="Tungtrongchitr A."/>
            <person name="Zhong N."/>
            <person name="Liu Z."/>
            <person name="Tsui S.K."/>
        </authorList>
    </citation>
    <scope>NUCLEOTIDE SEQUENCE [LARGE SCALE GENOMIC DNA]</scope>
    <source>
        <strain evidence="1">Derp</strain>
    </source>
</reference>
<reference evidence="1 2" key="1">
    <citation type="journal article" date="2018" name="J. Allergy Clin. Immunol.">
        <title>High-quality assembly of Dermatophagoides pteronyssinus genome and transcriptome reveals a wide range of novel allergens.</title>
        <authorList>
            <person name="Liu X.Y."/>
            <person name="Yang K.Y."/>
            <person name="Wang M.Q."/>
            <person name="Kwok J.S."/>
            <person name="Zeng X."/>
            <person name="Yang Z."/>
            <person name="Xiao X.J."/>
            <person name="Lau C.P."/>
            <person name="Li Y."/>
            <person name="Huang Z.M."/>
            <person name="Ba J.G."/>
            <person name="Yim A.K."/>
            <person name="Ouyang C.Y."/>
            <person name="Ngai S.M."/>
            <person name="Chan T.F."/>
            <person name="Leung E.L."/>
            <person name="Liu L."/>
            <person name="Liu Z.G."/>
            <person name="Tsui S.K."/>
        </authorList>
    </citation>
    <scope>NUCLEOTIDE SEQUENCE [LARGE SCALE GENOMIC DNA]</scope>
    <source>
        <strain evidence="1">Derp</strain>
    </source>
</reference>
<accession>A0ABQ8IWV4</accession>
<comment type="caution">
    <text evidence="1">The sequence shown here is derived from an EMBL/GenBank/DDBJ whole genome shotgun (WGS) entry which is preliminary data.</text>
</comment>
<evidence type="ECO:0000313" key="1">
    <source>
        <dbReference type="EMBL" id="KAH9414794.1"/>
    </source>
</evidence>
<keyword evidence="2" id="KW-1185">Reference proteome</keyword>
<dbReference type="EMBL" id="NJHN03000105">
    <property type="protein sequence ID" value="KAH9414794.1"/>
    <property type="molecule type" value="Genomic_DNA"/>
</dbReference>
<evidence type="ECO:0000313" key="2">
    <source>
        <dbReference type="Proteomes" id="UP000887458"/>
    </source>
</evidence>
<proteinExistence type="predicted"/>
<organism evidence="1 2">
    <name type="scientific">Dermatophagoides pteronyssinus</name>
    <name type="common">European house dust mite</name>
    <dbReference type="NCBI Taxonomy" id="6956"/>
    <lineage>
        <taxon>Eukaryota</taxon>
        <taxon>Metazoa</taxon>
        <taxon>Ecdysozoa</taxon>
        <taxon>Arthropoda</taxon>
        <taxon>Chelicerata</taxon>
        <taxon>Arachnida</taxon>
        <taxon>Acari</taxon>
        <taxon>Acariformes</taxon>
        <taxon>Sarcoptiformes</taxon>
        <taxon>Astigmata</taxon>
        <taxon>Psoroptidia</taxon>
        <taxon>Analgoidea</taxon>
        <taxon>Pyroglyphidae</taxon>
        <taxon>Dermatophagoidinae</taxon>
        <taxon>Dermatophagoides</taxon>
    </lineage>
</organism>
<name>A0ABQ8IWV4_DERPT</name>
<sequence>MYFKKSRTFHCRNALLFDPGRDLREDSTKLELVVCPAAKRLRSFVSRFNSVRSISSSLLCSAFFLAFIPKASERFSLTGGLVGDAIEERRDELAEFDVLLFDSASEFNNVIVGDRFAVNVEDGPLPPPLTLPIGLLVVLVTTELALLILDNPEGDCLGALFAALRK</sequence>
<gene>
    <name evidence="1" type="ORF">DERP_008635</name>
</gene>
<dbReference type="Proteomes" id="UP000887458">
    <property type="component" value="Unassembled WGS sequence"/>
</dbReference>